<keyword evidence="2" id="KW-1185">Reference proteome</keyword>
<comment type="caution">
    <text evidence="1">The sequence shown here is derived from an EMBL/GenBank/DDBJ whole genome shotgun (WGS) entry which is preliminary data.</text>
</comment>
<name>A0A512NFL6_9HYPH</name>
<dbReference type="EMBL" id="BKAJ01000085">
    <property type="protein sequence ID" value="GEP57712.1"/>
    <property type="molecule type" value="Genomic_DNA"/>
</dbReference>
<gene>
    <name evidence="1" type="ORF">RSO01_48780</name>
</gene>
<reference evidence="1 2" key="1">
    <citation type="submission" date="2019-07" db="EMBL/GenBank/DDBJ databases">
        <title>Whole genome shotgun sequence of Reyranella soli NBRC 108950.</title>
        <authorList>
            <person name="Hosoyama A."/>
            <person name="Uohara A."/>
            <person name="Ohji S."/>
            <person name="Ichikawa N."/>
        </authorList>
    </citation>
    <scope>NUCLEOTIDE SEQUENCE [LARGE SCALE GENOMIC DNA]</scope>
    <source>
        <strain evidence="1 2">NBRC 108950</strain>
    </source>
</reference>
<proteinExistence type="predicted"/>
<dbReference type="AlphaFoldDB" id="A0A512NFL6"/>
<evidence type="ECO:0000313" key="1">
    <source>
        <dbReference type="EMBL" id="GEP57712.1"/>
    </source>
</evidence>
<organism evidence="1 2">
    <name type="scientific">Reyranella soli</name>
    <dbReference type="NCBI Taxonomy" id="1230389"/>
    <lineage>
        <taxon>Bacteria</taxon>
        <taxon>Pseudomonadati</taxon>
        <taxon>Pseudomonadota</taxon>
        <taxon>Alphaproteobacteria</taxon>
        <taxon>Hyphomicrobiales</taxon>
        <taxon>Reyranellaceae</taxon>
        <taxon>Reyranella</taxon>
    </lineage>
</organism>
<accession>A0A512NFL6</accession>
<dbReference type="OrthoDB" id="7375823at2"/>
<dbReference type="RefSeq" id="WP_147152263.1">
    <property type="nucleotide sequence ID" value="NZ_BKAJ01000085.1"/>
</dbReference>
<sequence>MASEFATETERPCAPGTLEKFHLGLAADGMTCALVFVDERHRSIACIASFADLNGFIVSLTDAAAEMANRRALHDDASPADEQSLAFNIASSNFHLCADDGCIIGVLVGDGGQVVPVRMTPDVANEMTRNMLKSAQVASSC</sequence>
<dbReference type="Proteomes" id="UP000321058">
    <property type="component" value="Unassembled WGS sequence"/>
</dbReference>
<protein>
    <submittedName>
        <fullName evidence="1">Uncharacterized protein</fullName>
    </submittedName>
</protein>
<evidence type="ECO:0000313" key="2">
    <source>
        <dbReference type="Proteomes" id="UP000321058"/>
    </source>
</evidence>